<protein>
    <submittedName>
        <fullName evidence="1">L-carnitine dehydratase/bile acid-inducible protein F</fullName>
    </submittedName>
</protein>
<organism evidence="1 2">
    <name type="scientific">Halococcus salifodinae DSM 8989</name>
    <dbReference type="NCBI Taxonomy" id="1227456"/>
    <lineage>
        <taxon>Archaea</taxon>
        <taxon>Methanobacteriati</taxon>
        <taxon>Methanobacteriota</taxon>
        <taxon>Stenosarchaea group</taxon>
        <taxon>Halobacteria</taxon>
        <taxon>Halobacteriales</taxon>
        <taxon>Halococcaceae</taxon>
        <taxon>Halococcus</taxon>
    </lineage>
</organism>
<dbReference type="OrthoDB" id="28444at2157"/>
<accession>M0N4H1</accession>
<dbReference type="GO" id="GO:0003824">
    <property type="term" value="F:catalytic activity"/>
    <property type="evidence" value="ECO:0007669"/>
    <property type="project" value="InterPro"/>
</dbReference>
<evidence type="ECO:0000313" key="2">
    <source>
        <dbReference type="Proteomes" id="UP000011625"/>
    </source>
</evidence>
<gene>
    <name evidence="1" type="ORF">C450_09973</name>
</gene>
<dbReference type="RefSeq" id="WP_005043095.1">
    <property type="nucleotide sequence ID" value="NZ_AOME01000053.1"/>
</dbReference>
<dbReference type="Proteomes" id="UP000011625">
    <property type="component" value="Unassembled WGS sequence"/>
</dbReference>
<dbReference type="EMBL" id="AOME01000053">
    <property type="protein sequence ID" value="EMA52786.1"/>
    <property type="molecule type" value="Genomic_DNA"/>
</dbReference>
<dbReference type="InterPro" id="IPR044855">
    <property type="entry name" value="CoA-Trfase_III_dom3_sf"/>
</dbReference>
<proteinExistence type="predicted"/>
<dbReference type="PANTHER" id="PTHR48228:SF5">
    <property type="entry name" value="ALPHA-METHYLACYL-COA RACEMASE"/>
    <property type="match status" value="1"/>
</dbReference>
<comment type="caution">
    <text evidence="1">The sequence shown here is derived from an EMBL/GenBank/DDBJ whole genome shotgun (WGS) entry which is preliminary data.</text>
</comment>
<evidence type="ECO:0000313" key="1">
    <source>
        <dbReference type="EMBL" id="EMA52786.1"/>
    </source>
</evidence>
<dbReference type="Gene3D" id="3.40.50.10540">
    <property type="entry name" value="Crotonobetainyl-coa:carnitine coa-transferase, domain 1"/>
    <property type="match status" value="1"/>
</dbReference>
<dbReference type="Pfam" id="PF02515">
    <property type="entry name" value="CoA_transf_3"/>
    <property type="match status" value="1"/>
</dbReference>
<name>M0N4H1_9EURY</name>
<dbReference type="PANTHER" id="PTHR48228">
    <property type="entry name" value="SUCCINYL-COA--D-CITRAMALATE COA-TRANSFERASE"/>
    <property type="match status" value="1"/>
</dbReference>
<dbReference type="STRING" id="1227456.C450_09973"/>
<dbReference type="InterPro" id="IPR003673">
    <property type="entry name" value="CoA-Trfase_fam_III"/>
</dbReference>
<dbReference type="Gene3D" id="3.30.1540.10">
    <property type="entry name" value="formyl-coa transferase, domain 3"/>
    <property type="match status" value="1"/>
</dbReference>
<dbReference type="InterPro" id="IPR050509">
    <property type="entry name" value="CoA-transferase_III"/>
</dbReference>
<dbReference type="PATRIC" id="fig|1227456.3.peg.2016"/>
<sequence length="391" mass="41656">MRLDGVRVLDLTRYLPGPYATQLLADAGADVLKIEDTDGGDPVRGMALTDADGTLFDAVNRGKRSVALDLKSDAGRAAFFALAADADVLIEGFRPGVTDRLGIGDDSVRERSLDIVYCSLSGYGATGPRRARAGHDLNYAAFSGLLDMTRHGPDSRPSIPGVPVADMAGGLFAAFSIVGALCSRELGNTGGEYIDVAMTDVLLSFSQAIAPDAFVDESARPRPGETALTGALPWYDVYETADGGYVTLAALEPAFWRAFCEAVDREDLVDSHGSTDPATRTALREELAELFATETRAEWDERFEGIDATVETVRTLSEAIDHPQTAVRGVIERPTNAPPRIGFPAQSSDHADAAERVPDHGEHTAAVLHKVGYDDADLERLRETGAAGFGD</sequence>
<dbReference type="InterPro" id="IPR023606">
    <property type="entry name" value="CoA-Trfase_III_dom_1_sf"/>
</dbReference>
<dbReference type="SUPFAM" id="SSF89796">
    <property type="entry name" value="CoA-transferase family III (CaiB/BaiF)"/>
    <property type="match status" value="1"/>
</dbReference>
<dbReference type="AlphaFoldDB" id="M0N4H1"/>
<reference evidence="1 2" key="1">
    <citation type="journal article" date="2014" name="PLoS Genet.">
        <title>Phylogenetically driven sequencing of extremely halophilic archaea reveals strategies for static and dynamic osmo-response.</title>
        <authorList>
            <person name="Becker E.A."/>
            <person name="Seitzer P.M."/>
            <person name="Tritt A."/>
            <person name="Larsen D."/>
            <person name="Krusor M."/>
            <person name="Yao A.I."/>
            <person name="Wu D."/>
            <person name="Madern D."/>
            <person name="Eisen J.A."/>
            <person name="Darling A.E."/>
            <person name="Facciotti M.T."/>
        </authorList>
    </citation>
    <scope>NUCLEOTIDE SEQUENCE [LARGE SCALE GENOMIC DNA]</scope>
    <source>
        <strain evidence="1 2">DSM 8989</strain>
    </source>
</reference>
<keyword evidence="2" id="KW-1185">Reference proteome</keyword>